<gene>
    <name evidence="2" type="ORF">E1263_42385</name>
</gene>
<protein>
    <recommendedName>
        <fullName evidence="1">AbiEi antitoxin N-terminal domain-containing protein</fullName>
    </recommendedName>
</protein>
<dbReference type="AlphaFoldDB" id="A0A4R4YDH2"/>
<evidence type="ECO:0000313" key="3">
    <source>
        <dbReference type="Proteomes" id="UP000295124"/>
    </source>
</evidence>
<dbReference type="InterPro" id="IPR025159">
    <property type="entry name" value="AbiEi_N"/>
</dbReference>
<keyword evidence="3" id="KW-1185">Reference proteome</keyword>
<comment type="caution">
    <text evidence="2">The sequence shown here is derived from an EMBL/GenBank/DDBJ whole genome shotgun (WGS) entry which is preliminary data.</text>
</comment>
<dbReference type="RefSeq" id="WP_132178131.1">
    <property type="nucleotide sequence ID" value="NZ_SMKX01000305.1"/>
</dbReference>
<accession>A0A4R4YDH2</accession>
<dbReference type="OrthoDB" id="5143202at2"/>
<evidence type="ECO:0000259" key="1">
    <source>
        <dbReference type="Pfam" id="PF13338"/>
    </source>
</evidence>
<dbReference type="EMBL" id="SMKX01000305">
    <property type="protein sequence ID" value="TDD41869.1"/>
    <property type="molecule type" value="Genomic_DNA"/>
</dbReference>
<dbReference type="SUPFAM" id="SSF52980">
    <property type="entry name" value="Restriction endonuclease-like"/>
    <property type="match status" value="1"/>
</dbReference>
<sequence length="317" mass="35614">MNPELRRLAADRGGVFSRRQAVDAGYTPEEIRARLADRRWERLRHGQYVERVDLSGLPVWEREIVRHRLLIHAAVNAMKPGSAVVSHHSALVLHGVPVWQADLAEVQLTRTTGRSGAKSGVRHHRGQLDDPDLTVLARVPATSVARAVAEHATRSSFEAAVISADHAMRRGDIPADELRRLLETIDEWAGAPRVRAVMAFANPLSESVGESRLRVVMHNEGLPAPELQREFYDSAGLIGRPDFFFPSYNTVVEFDGDLKYDSGSREVLLREKSREDRLRALGFEFVRTGWTDLDRPAWTAHQIRQAFARAQSSRRTG</sequence>
<evidence type="ECO:0000313" key="2">
    <source>
        <dbReference type="EMBL" id="TDD41869.1"/>
    </source>
</evidence>
<feature type="domain" description="AbiEi antitoxin N-terminal" evidence="1">
    <location>
        <begin position="4"/>
        <end position="49"/>
    </location>
</feature>
<dbReference type="InterPro" id="IPR011335">
    <property type="entry name" value="Restrct_endonuc-II-like"/>
</dbReference>
<proteinExistence type="predicted"/>
<organism evidence="2 3">
    <name type="scientific">Kribbella antibiotica</name>
    <dbReference type="NCBI Taxonomy" id="190195"/>
    <lineage>
        <taxon>Bacteria</taxon>
        <taxon>Bacillati</taxon>
        <taxon>Actinomycetota</taxon>
        <taxon>Actinomycetes</taxon>
        <taxon>Propionibacteriales</taxon>
        <taxon>Kribbellaceae</taxon>
        <taxon>Kribbella</taxon>
    </lineage>
</organism>
<name>A0A4R4YDH2_9ACTN</name>
<reference evidence="2 3" key="1">
    <citation type="submission" date="2019-03" db="EMBL/GenBank/DDBJ databases">
        <title>Draft genome sequences of novel Actinobacteria.</title>
        <authorList>
            <person name="Sahin N."/>
            <person name="Ay H."/>
            <person name="Saygin H."/>
        </authorList>
    </citation>
    <scope>NUCLEOTIDE SEQUENCE [LARGE SCALE GENOMIC DNA]</scope>
    <source>
        <strain evidence="2 3">JCM 13523</strain>
    </source>
</reference>
<dbReference type="Pfam" id="PF13338">
    <property type="entry name" value="AbiEi_4"/>
    <property type="match status" value="1"/>
</dbReference>
<dbReference type="Proteomes" id="UP000295124">
    <property type="component" value="Unassembled WGS sequence"/>
</dbReference>